<name>A0ABT0TXF3_9GAMM</name>
<evidence type="ECO:0000313" key="3">
    <source>
        <dbReference type="Proteomes" id="UP001203831"/>
    </source>
</evidence>
<feature type="transmembrane region" description="Helical" evidence="1">
    <location>
        <begin position="117"/>
        <end position="133"/>
    </location>
</feature>
<proteinExistence type="predicted"/>
<reference evidence="2" key="1">
    <citation type="submission" date="2022-01" db="EMBL/GenBank/DDBJ databases">
        <title>Genome assemble of Metamasius hemipterus Nardonella endosymbiont.</title>
        <authorList>
            <person name="Palmieri L."/>
            <person name="Pavarini R."/>
            <person name="Sharma P."/>
        </authorList>
    </citation>
    <scope>NUCLEOTIDE SEQUENCE [LARGE SCALE GENOMIC DNA]</scope>
    <source>
        <strain evidence="2">NARMHE1</strain>
    </source>
</reference>
<keyword evidence="1" id="KW-1133">Transmembrane helix</keyword>
<evidence type="ECO:0000313" key="2">
    <source>
        <dbReference type="EMBL" id="MCM0158247.1"/>
    </source>
</evidence>
<comment type="caution">
    <text evidence="2">The sequence shown here is derived from an EMBL/GenBank/DDBJ whole genome shotgun (WGS) entry which is preliminary data.</text>
</comment>
<accession>A0ABT0TXF3</accession>
<dbReference type="Proteomes" id="UP001203831">
    <property type="component" value="Unassembled WGS sequence"/>
</dbReference>
<dbReference type="EMBL" id="JAKMAI010000002">
    <property type="protein sequence ID" value="MCM0158247.1"/>
    <property type="molecule type" value="Genomic_DNA"/>
</dbReference>
<organism evidence="2 3">
    <name type="scientific">endosymbiont of Metamasius hemipterus</name>
    <dbReference type="NCBI Taxonomy" id="204627"/>
    <lineage>
        <taxon>Bacteria</taxon>
        <taxon>Pseudomonadati</taxon>
        <taxon>Pseudomonadota</taxon>
        <taxon>Gammaproteobacteria</taxon>
        <taxon>Candidatus Nardonella</taxon>
    </lineage>
</organism>
<gene>
    <name evidence="2" type="ORF">L7J86_00285</name>
</gene>
<evidence type="ECO:0000256" key="1">
    <source>
        <dbReference type="SAM" id="Phobius"/>
    </source>
</evidence>
<dbReference type="RefSeq" id="WP_250672611.1">
    <property type="nucleotide sequence ID" value="NZ_JAKMAI010000002.1"/>
</dbReference>
<keyword evidence="1" id="KW-0812">Transmembrane</keyword>
<sequence length="138" mass="16697">MKEDKTSLLRRLNQKFVLKVLKNNIYIIKLNELSKIKENIININIMIKYNIIKKNIKFVKIILGKMSYNINNKIINDNNIKLSNGVKKQLNYMVEKLNKYNIINLFINKYFFLFKKILFLIFCIILFRIGVFYCNSWY</sequence>
<keyword evidence="1" id="KW-0472">Membrane</keyword>
<keyword evidence="3" id="KW-1185">Reference proteome</keyword>
<protein>
    <submittedName>
        <fullName evidence="2">Uncharacterized protein</fullName>
    </submittedName>
</protein>